<keyword evidence="2" id="KW-0472">Membrane</keyword>
<dbReference type="AlphaFoldDB" id="A0A835WVN4"/>
<feature type="region of interest" description="Disordered" evidence="1">
    <location>
        <begin position="1"/>
        <end position="89"/>
    </location>
</feature>
<proteinExistence type="predicted"/>
<dbReference type="OrthoDB" id="545338at2759"/>
<feature type="transmembrane region" description="Helical" evidence="2">
    <location>
        <begin position="107"/>
        <end position="125"/>
    </location>
</feature>
<reference evidence="3" key="1">
    <citation type="journal article" date="2020" name="bioRxiv">
        <title>Comparative genomics of Chlamydomonas.</title>
        <authorList>
            <person name="Craig R.J."/>
            <person name="Hasan A.R."/>
            <person name="Ness R.W."/>
            <person name="Keightley P.D."/>
        </authorList>
    </citation>
    <scope>NUCLEOTIDE SEQUENCE</scope>
    <source>
        <strain evidence="3">CCAP 11/173</strain>
    </source>
</reference>
<comment type="caution">
    <text evidence="3">The sequence shown here is derived from an EMBL/GenBank/DDBJ whole genome shotgun (WGS) entry which is preliminary data.</text>
</comment>
<feature type="compositionally biased region" description="Low complexity" evidence="1">
    <location>
        <begin position="18"/>
        <end position="30"/>
    </location>
</feature>
<evidence type="ECO:0000313" key="3">
    <source>
        <dbReference type="EMBL" id="KAG2454264.1"/>
    </source>
</evidence>
<keyword evidence="2" id="KW-0812">Transmembrane</keyword>
<organism evidence="3 4">
    <name type="scientific">Chlamydomonas schloesseri</name>
    <dbReference type="NCBI Taxonomy" id="2026947"/>
    <lineage>
        <taxon>Eukaryota</taxon>
        <taxon>Viridiplantae</taxon>
        <taxon>Chlorophyta</taxon>
        <taxon>core chlorophytes</taxon>
        <taxon>Chlorophyceae</taxon>
        <taxon>CS clade</taxon>
        <taxon>Chlamydomonadales</taxon>
        <taxon>Chlamydomonadaceae</taxon>
        <taxon>Chlamydomonas</taxon>
    </lineage>
</organism>
<keyword evidence="4" id="KW-1185">Reference proteome</keyword>
<name>A0A835WVN4_9CHLO</name>
<evidence type="ECO:0000256" key="1">
    <source>
        <dbReference type="SAM" id="MobiDB-lite"/>
    </source>
</evidence>
<dbReference type="EMBL" id="JAEHOD010000002">
    <property type="protein sequence ID" value="KAG2454264.1"/>
    <property type="molecule type" value="Genomic_DNA"/>
</dbReference>
<evidence type="ECO:0000256" key="2">
    <source>
        <dbReference type="SAM" id="Phobius"/>
    </source>
</evidence>
<dbReference type="Proteomes" id="UP000613740">
    <property type="component" value="Unassembled WGS sequence"/>
</dbReference>
<protein>
    <submittedName>
        <fullName evidence="3">Uncharacterized protein</fullName>
    </submittedName>
</protein>
<keyword evidence="2" id="KW-1133">Transmembrane helix</keyword>
<accession>A0A835WVN4</accession>
<gene>
    <name evidence="3" type="ORF">HYH02_001296</name>
</gene>
<sequence>MQRCAVSRPDRRSGSGRGSAASSACGTRAAAQRRSRLLSPPGEPGLGGRGGLCSRRRCPALGPGGGKGPQDNNKDDQQGPMRRLAQQAERRAHQLLDSLTPKAEYDFADVFLIVFSTFVFMWVAAGMYRVYAWWYYASGAAAAGTFMGH</sequence>
<evidence type="ECO:0000313" key="4">
    <source>
        <dbReference type="Proteomes" id="UP000613740"/>
    </source>
</evidence>